<dbReference type="Gene3D" id="2.40.50.40">
    <property type="match status" value="1"/>
</dbReference>
<feature type="region of interest" description="Disordered" evidence="3">
    <location>
        <begin position="1236"/>
        <end position="1312"/>
    </location>
</feature>
<feature type="domain" description="Chromo" evidence="4">
    <location>
        <begin position="34"/>
        <end position="103"/>
    </location>
</feature>
<feature type="compositionally biased region" description="Basic and acidic residues" evidence="3">
    <location>
        <begin position="18"/>
        <end position="27"/>
    </location>
</feature>
<feature type="compositionally biased region" description="Basic and acidic residues" evidence="3">
    <location>
        <begin position="368"/>
        <end position="382"/>
    </location>
</feature>
<organism evidence="5 6">
    <name type="scientific">Lasiosphaeris hirsuta</name>
    <dbReference type="NCBI Taxonomy" id="260670"/>
    <lineage>
        <taxon>Eukaryota</taxon>
        <taxon>Fungi</taxon>
        <taxon>Dikarya</taxon>
        <taxon>Ascomycota</taxon>
        <taxon>Pezizomycotina</taxon>
        <taxon>Sordariomycetes</taxon>
        <taxon>Sordariomycetidae</taxon>
        <taxon>Sordariales</taxon>
        <taxon>Lasiosphaeriaceae</taxon>
        <taxon>Lasiosphaeris</taxon>
    </lineage>
</organism>
<feature type="compositionally biased region" description="Basic and acidic residues" evidence="3">
    <location>
        <begin position="1303"/>
        <end position="1312"/>
    </location>
</feature>
<feature type="compositionally biased region" description="Polar residues" evidence="3">
    <location>
        <begin position="407"/>
        <end position="417"/>
    </location>
</feature>
<dbReference type="PROSITE" id="PS50013">
    <property type="entry name" value="CHROMO_2"/>
    <property type="match status" value="1"/>
</dbReference>
<feature type="region of interest" description="Disordered" evidence="3">
    <location>
        <begin position="495"/>
        <end position="573"/>
    </location>
</feature>
<feature type="region of interest" description="Disordered" evidence="3">
    <location>
        <begin position="931"/>
        <end position="963"/>
    </location>
</feature>
<gene>
    <name evidence="5" type="ORF">B0H67DRAFT_573592</name>
</gene>
<dbReference type="InterPro" id="IPR016197">
    <property type="entry name" value="Chromo-like_dom_sf"/>
</dbReference>
<evidence type="ECO:0000256" key="1">
    <source>
        <dbReference type="ARBA" id="ARBA00011353"/>
    </source>
</evidence>
<feature type="compositionally biased region" description="Polar residues" evidence="3">
    <location>
        <begin position="495"/>
        <end position="514"/>
    </location>
</feature>
<feature type="compositionally biased region" description="Polar residues" evidence="3">
    <location>
        <begin position="211"/>
        <end position="221"/>
    </location>
</feature>
<feature type="region of interest" description="Disordered" evidence="3">
    <location>
        <begin position="91"/>
        <end position="121"/>
    </location>
</feature>
<dbReference type="EMBL" id="JAUKUA010000003">
    <property type="protein sequence ID" value="KAK0719622.1"/>
    <property type="molecule type" value="Genomic_DNA"/>
</dbReference>
<dbReference type="Proteomes" id="UP001172102">
    <property type="component" value="Unassembled WGS sequence"/>
</dbReference>
<protein>
    <recommendedName>
        <fullName evidence="4">Chromo domain-containing protein</fullName>
    </recommendedName>
</protein>
<dbReference type="CDD" id="cd00024">
    <property type="entry name" value="CD_CSD"/>
    <property type="match status" value="1"/>
</dbReference>
<feature type="compositionally biased region" description="Low complexity" evidence="3">
    <location>
        <begin position="267"/>
        <end position="278"/>
    </location>
</feature>
<dbReference type="GO" id="GO:0006338">
    <property type="term" value="P:chromatin remodeling"/>
    <property type="evidence" value="ECO:0007669"/>
    <property type="project" value="UniProtKB-ARBA"/>
</dbReference>
<feature type="compositionally biased region" description="Low complexity" evidence="3">
    <location>
        <begin position="1271"/>
        <end position="1295"/>
    </location>
</feature>
<dbReference type="InterPro" id="IPR038609">
    <property type="entry name" value="HDA1_su2/3_sf"/>
</dbReference>
<dbReference type="SUPFAM" id="SSF54160">
    <property type="entry name" value="Chromo domain-like"/>
    <property type="match status" value="1"/>
</dbReference>
<evidence type="ECO:0000313" key="5">
    <source>
        <dbReference type="EMBL" id="KAK0719622.1"/>
    </source>
</evidence>
<accession>A0AA40APM1</accession>
<keyword evidence="2" id="KW-0175">Coiled coil</keyword>
<name>A0AA40APM1_9PEZI</name>
<feature type="compositionally biased region" description="Basic and acidic residues" evidence="3">
    <location>
        <begin position="1236"/>
        <end position="1245"/>
    </location>
</feature>
<feature type="region of interest" description="Disordered" evidence="3">
    <location>
        <begin position="1"/>
        <end position="37"/>
    </location>
</feature>
<reference evidence="5" key="1">
    <citation type="submission" date="2023-06" db="EMBL/GenBank/DDBJ databases">
        <title>Genome-scale phylogeny and comparative genomics of the fungal order Sordariales.</title>
        <authorList>
            <consortium name="Lawrence Berkeley National Laboratory"/>
            <person name="Hensen N."/>
            <person name="Bonometti L."/>
            <person name="Westerberg I."/>
            <person name="Brannstrom I.O."/>
            <person name="Guillou S."/>
            <person name="Cros-Aarteil S."/>
            <person name="Calhoun S."/>
            <person name="Haridas S."/>
            <person name="Kuo A."/>
            <person name="Mondo S."/>
            <person name="Pangilinan J."/>
            <person name="Riley R."/>
            <person name="Labutti K."/>
            <person name="Andreopoulos B."/>
            <person name="Lipzen A."/>
            <person name="Chen C."/>
            <person name="Yanf M."/>
            <person name="Daum C."/>
            <person name="Ng V."/>
            <person name="Clum A."/>
            <person name="Steindorff A."/>
            <person name="Ohm R."/>
            <person name="Martin F."/>
            <person name="Silar P."/>
            <person name="Natvig D."/>
            <person name="Lalanne C."/>
            <person name="Gautier V."/>
            <person name="Ament-Velasquez S.L."/>
            <person name="Kruys A."/>
            <person name="Hutchinson M.I."/>
            <person name="Powell A.J."/>
            <person name="Barry K."/>
            <person name="Miller A.N."/>
            <person name="Grigoriev I.V."/>
            <person name="Debuchy R."/>
            <person name="Gladieux P."/>
            <person name="Thoren M.H."/>
            <person name="Johannesson H."/>
        </authorList>
    </citation>
    <scope>NUCLEOTIDE SEQUENCE</scope>
    <source>
        <strain evidence="5">SMH4607-1</strain>
    </source>
</reference>
<keyword evidence="6" id="KW-1185">Reference proteome</keyword>
<dbReference type="InterPro" id="IPR000953">
    <property type="entry name" value="Chromo/chromo_shadow_dom"/>
</dbReference>
<evidence type="ECO:0000313" key="6">
    <source>
        <dbReference type="Proteomes" id="UP001172102"/>
    </source>
</evidence>
<evidence type="ECO:0000259" key="4">
    <source>
        <dbReference type="PROSITE" id="PS50013"/>
    </source>
</evidence>
<evidence type="ECO:0000256" key="2">
    <source>
        <dbReference type="SAM" id="Coils"/>
    </source>
</evidence>
<feature type="compositionally biased region" description="Basic and acidic residues" evidence="3">
    <location>
        <begin position="952"/>
        <end position="962"/>
    </location>
</feature>
<feature type="region of interest" description="Disordered" evidence="3">
    <location>
        <begin position="210"/>
        <end position="285"/>
    </location>
</feature>
<feature type="compositionally biased region" description="Basic and acidic residues" evidence="3">
    <location>
        <begin position="91"/>
        <end position="107"/>
    </location>
</feature>
<dbReference type="Gene3D" id="3.40.50.12360">
    <property type="match status" value="1"/>
</dbReference>
<feature type="coiled-coil region" evidence="2">
    <location>
        <begin position="1067"/>
        <end position="1189"/>
    </location>
</feature>
<proteinExistence type="predicted"/>
<feature type="region of interest" description="Disordered" evidence="3">
    <location>
        <begin position="350"/>
        <end position="456"/>
    </location>
</feature>
<evidence type="ECO:0000256" key="3">
    <source>
        <dbReference type="SAM" id="MobiDB-lite"/>
    </source>
</evidence>
<feature type="compositionally biased region" description="Polar residues" evidence="3">
    <location>
        <begin position="540"/>
        <end position="568"/>
    </location>
</feature>
<sequence length="1312" mass="143608">MTRDADPGATKRKRRKQLGRESLREQDTPPGTQPETEEILYAIRDIVGEKVIYGKLYYKIDWADNPNTGERYNPTWEPAENATEAAILDWERQKRGHEKSDHGDDRPVRKRRRGEPQDGRHWSFVETVPENTEIVLEIATRPDFDASEYIPIAPSQLSQESQQEEAEANNVGQTEIVIPDSQGLTDSLPSNFGLANSLARESHYFEHATGFPSSGRVTESQPGKAPAVDSPRLLGTDPKYQIESGTSSPEIPSRQIEDAHHQGSVTSQSLEQAQQQSSPGGFLTQPEFNLHFSAVSSSGTAAPNLSEALVSESYQGSQPTPRTVIVPATDSVRSIAVSSQHDQAAQVVPALNSNPPEDHIRTQSQGTFDEHDVIPDTVKRPTAESVPPPARALSELSTRAEKPALNTIRSSGTSSGKLASPPSSSPVARLTQTPRTPATPSDPNMDGFPVEETPPSTFDRLRQVRARVFGQPLSDQTSPSPAPDANVVLTQETPLVSPSTVLPGTENGPTTQLSLRDGSNRQTSFSGHWQDAAPSALRSIDTSSLVKAASGTSPSNEPLSAEDPNQTVGLGLSGGLSDAGLGIHPSHFVTGGQSFAHEQIPATVAPSDLTTSTDHTSLIHDALPLAQYGLESRLSPPEANFDEPEEGKRTDFIVTLPMAASSRETYLRVISENKLTMIEFGQVLATSYSNPGEPLIAKMDAIFQQLLDICDLPAWAKDIPNMGPDEMMRHATNTNSKFLFVYEFLNDLRDLNSRVLILSRPGPTFEYLEAVVAASDFTYTVLGRGPLREHDTDDIDVILATTSQDLSTIHKPIDVVIAFDYIARSVELPPSLAYDDIDLVVLSLLVTHSLEHIDFQLGRELEGIERKGALNLALATAKDLLRNPESGHPEPHDAASIFASFLRNPENGLNWEHQVLPDDIFDVWLSSQVEPESSGNVPQHPEVLNGPTNRKRTSDDAEEGRSKRARVLEIQQPGLSATPVQISELLRNTLSSHPATDKSSVQLLEVPIGQLESMATKIAELEERLVTQAGIEARIREHAKSIEAQLQSHVRTERRLQPKYYEALRDRKEAGRARKKAEDQAELTKKRLEASTLEAEALKERIKVLDSKLADANMAMAASTVPDVARLANAEKELAEAQVKIQSLEKKVASALKETEYSRSAYQNASNSYGEVSRENQDLKETINGLEKRASDNIVKIHEINASSQLQAVGRQVEEYQAIVRERDLALERARDELRHLKNGRRETRQASVPRSPRTGVMSPRPGGRGGATGSRGTSPAPTYDNAPGGAPSAPMPGMTYFNQPPDNRRWTHLRD</sequence>
<feature type="compositionally biased region" description="Polar residues" evidence="3">
    <location>
        <begin position="430"/>
        <end position="442"/>
    </location>
</feature>
<comment type="caution">
    <text evidence="5">The sequence shown here is derived from an EMBL/GenBank/DDBJ whole genome shotgun (WGS) entry which is preliminary data.</text>
</comment>
<comment type="subunit">
    <text evidence="1">Component of the NuA4 histone acetyltransferase complex.</text>
</comment>